<proteinExistence type="inferred from homology"/>
<dbReference type="InterPro" id="IPR008927">
    <property type="entry name" value="6-PGluconate_DH-like_C_sf"/>
</dbReference>
<comment type="similarity">
    <text evidence="1">Belongs to the pyrroline-5-carboxylate reductase family.</text>
</comment>
<dbReference type="Pfam" id="PF14748">
    <property type="entry name" value="P5CR_dimer"/>
    <property type="match status" value="1"/>
</dbReference>
<dbReference type="InterPro" id="IPR028939">
    <property type="entry name" value="P5C_Rdtase_cat_N"/>
</dbReference>
<dbReference type="InterPro" id="IPR036291">
    <property type="entry name" value="NAD(P)-bd_dom_sf"/>
</dbReference>
<sequence>MEKVGILGTGNMGGMLLETMIEHGKINETNLYVYNRTPSRNEAIRERFPQVHLASDIPSFLKQVDTVFICVRPGQYKDIIDDLHWSLTEHHIVATITSPVRLEDLEELPARRIVRTVPSIVNRTGKGPMLLTFGHRWTEEEKQSFTIWLDQFAEPIPIDDTILRVSSDIVSCGPAFISFLLQKLIEAAAKETDISSETATKLTETMMISYGELLRQEYYTLRSLTEKVNVPGGITGEGLQVLDKYTEEMFEEVFRETHKKFAADQKEMKRLLC</sequence>
<dbReference type="Proteomes" id="UP001596143">
    <property type="component" value="Unassembled WGS sequence"/>
</dbReference>
<evidence type="ECO:0000259" key="3">
    <source>
        <dbReference type="Pfam" id="PF14748"/>
    </source>
</evidence>
<dbReference type="PANTHER" id="PTHR11645:SF51">
    <property type="entry name" value="COME OPERON PROTEIN 4"/>
    <property type="match status" value="1"/>
</dbReference>
<comment type="caution">
    <text evidence="4">The sequence shown here is derived from an EMBL/GenBank/DDBJ whole genome shotgun (WGS) entry which is preliminary data.</text>
</comment>
<dbReference type="Pfam" id="PF03807">
    <property type="entry name" value="F420_oxidored"/>
    <property type="match status" value="1"/>
</dbReference>
<dbReference type="InterPro" id="IPR029036">
    <property type="entry name" value="P5CR_dimer"/>
</dbReference>
<evidence type="ECO:0000259" key="2">
    <source>
        <dbReference type="Pfam" id="PF03807"/>
    </source>
</evidence>
<gene>
    <name evidence="4" type="primary">comER</name>
    <name evidence="4" type="ORF">ACFPTR_12985</name>
</gene>
<dbReference type="EMBL" id="JBHSPF010000068">
    <property type="protein sequence ID" value="MFC5629763.1"/>
    <property type="molecule type" value="Genomic_DNA"/>
</dbReference>
<feature type="domain" description="Pyrroline-5-carboxylate reductase catalytic N-terminal" evidence="2">
    <location>
        <begin position="3"/>
        <end position="96"/>
    </location>
</feature>
<evidence type="ECO:0000256" key="1">
    <source>
        <dbReference type="ARBA" id="ARBA00005525"/>
    </source>
</evidence>
<evidence type="ECO:0000313" key="4">
    <source>
        <dbReference type="EMBL" id="MFC5629763.1"/>
    </source>
</evidence>
<dbReference type="PIRSF" id="PIRSF000193">
    <property type="entry name" value="Pyrrol-5-carb_rd"/>
    <property type="match status" value="1"/>
</dbReference>
<dbReference type="RefSeq" id="WP_270898157.1">
    <property type="nucleotide sequence ID" value="NZ_JBHSPF010000068.1"/>
</dbReference>
<reference evidence="5" key="1">
    <citation type="journal article" date="2019" name="Int. J. Syst. Evol. Microbiol.">
        <title>The Global Catalogue of Microorganisms (GCM) 10K type strain sequencing project: providing services to taxonomists for standard genome sequencing and annotation.</title>
        <authorList>
            <consortium name="The Broad Institute Genomics Platform"/>
            <consortium name="The Broad Institute Genome Sequencing Center for Infectious Disease"/>
            <person name="Wu L."/>
            <person name="Ma J."/>
        </authorList>
    </citation>
    <scope>NUCLEOTIDE SEQUENCE [LARGE SCALE GENOMIC DNA]</scope>
    <source>
        <strain evidence="5">CGMCC 1.15790</strain>
    </source>
</reference>
<dbReference type="SUPFAM" id="SSF51735">
    <property type="entry name" value="NAD(P)-binding Rossmann-fold domains"/>
    <property type="match status" value="1"/>
</dbReference>
<keyword evidence="5" id="KW-1185">Reference proteome</keyword>
<dbReference type="PANTHER" id="PTHR11645">
    <property type="entry name" value="PYRROLINE-5-CARBOXYLATE REDUCTASE"/>
    <property type="match status" value="1"/>
</dbReference>
<evidence type="ECO:0000313" key="5">
    <source>
        <dbReference type="Proteomes" id="UP001596143"/>
    </source>
</evidence>
<feature type="domain" description="Pyrroline-5-carboxylate reductase dimerisation" evidence="3">
    <location>
        <begin position="164"/>
        <end position="260"/>
    </location>
</feature>
<dbReference type="Gene3D" id="1.10.3730.10">
    <property type="entry name" value="ProC C-terminal domain-like"/>
    <property type="match status" value="1"/>
</dbReference>
<organism evidence="4 5">
    <name type="scientific">Aliibacillus thermotolerans</name>
    <dbReference type="NCBI Taxonomy" id="1834418"/>
    <lineage>
        <taxon>Bacteria</taxon>
        <taxon>Bacillati</taxon>
        <taxon>Bacillota</taxon>
        <taxon>Bacilli</taxon>
        <taxon>Bacillales</taxon>
        <taxon>Bacillaceae</taxon>
        <taxon>Aliibacillus</taxon>
    </lineage>
</organism>
<dbReference type="SUPFAM" id="SSF48179">
    <property type="entry name" value="6-phosphogluconate dehydrogenase C-terminal domain-like"/>
    <property type="match status" value="1"/>
</dbReference>
<protein>
    <submittedName>
        <fullName evidence="4">Late competence protein ComER</fullName>
    </submittedName>
</protein>
<name>A0ABW0U9E9_9BACI</name>
<accession>A0ABW0U9E9</accession>
<dbReference type="NCBIfam" id="NF005814">
    <property type="entry name" value="PRK07680.1"/>
    <property type="match status" value="1"/>
</dbReference>
<dbReference type="InterPro" id="IPR000304">
    <property type="entry name" value="Pyrroline-COOH_reductase"/>
</dbReference>
<dbReference type="Gene3D" id="3.40.50.720">
    <property type="entry name" value="NAD(P)-binding Rossmann-like Domain"/>
    <property type="match status" value="1"/>
</dbReference>